<feature type="signal peptide" evidence="1">
    <location>
        <begin position="1"/>
        <end position="24"/>
    </location>
</feature>
<gene>
    <name evidence="2" type="ORF">F0919_10955</name>
</gene>
<keyword evidence="1" id="KW-0732">Signal</keyword>
<proteinExistence type="predicted"/>
<evidence type="ECO:0000313" key="3">
    <source>
        <dbReference type="Proteomes" id="UP000323632"/>
    </source>
</evidence>
<keyword evidence="3" id="KW-1185">Reference proteome</keyword>
<organism evidence="2 3">
    <name type="scientific">Taibaiella lutea</name>
    <dbReference type="NCBI Taxonomy" id="2608001"/>
    <lineage>
        <taxon>Bacteria</taxon>
        <taxon>Pseudomonadati</taxon>
        <taxon>Bacteroidota</taxon>
        <taxon>Chitinophagia</taxon>
        <taxon>Chitinophagales</taxon>
        <taxon>Chitinophagaceae</taxon>
        <taxon>Taibaiella</taxon>
    </lineage>
</organism>
<evidence type="ECO:0000313" key="2">
    <source>
        <dbReference type="EMBL" id="KAA5535102.1"/>
    </source>
</evidence>
<comment type="caution">
    <text evidence="2">The sequence shown here is derived from an EMBL/GenBank/DDBJ whole genome shotgun (WGS) entry which is preliminary data.</text>
</comment>
<feature type="chain" id="PRO_5024399939" description="Secreted protein" evidence="1">
    <location>
        <begin position="25"/>
        <end position="327"/>
    </location>
</feature>
<protein>
    <recommendedName>
        <fullName evidence="4">Secreted protein</fullName>
    </recommendedName>
</protein>
<sequence>MKQFLFTSTLLLCFCFFNNNQCQAQQLEGKDPLTTINLSPFLLPSIPLECRNSMELKLIQIANYKNIGSVSVNPRFIITAAINTLSKNILSTAPTMIALDLEITFFIGDGQQGKIFATTSKYVKGVGTNETKAFMDAIKHIRPEDSALQAFVIEGREHVFDYYKTKCDQVLNEADLLIAANKYKEAVYNLMLVPEECTKCFERCLQRVREIVPQKAHFNCEKLLLKAKAQWVASLDERGADSAAATLALIDEDINPECDKQIKTFITEISSTIKQRNNREWDYKEKSQEAKLDVANEMIKSYRDMASDYAKNNPPPQTYNIEHWIRR</sequence>
<accession>A0A5M6CM96</accession>
<name>A0A5M6CM96_9BACT</name>
<evidence type="ECO:0008006" key="4">
    <source>
        <dbReference type="Google" id="ProtNLM"/>
    </source>
</evidence>
<evidence type="ECO:0000256" key="1">
    <source>
        <dbReference type="SAM" id="SignalP"/>
    </source>
</evidence>
<dbReference type="AlphaFoldDB" id="A0A5M6CM96"/>
<dbReference type="Proteomes" id="UP000323632">
    <property type="component" value="Unassembled WGS sequence"/>
</dbReference>
<dbReference type="RefSeq" id="WP_150032781.1">
    <property type="nucleotide sequence ID" value="NZ_VWSH01000002.1"/>
</dbReference>
<dbReference type="EMBL" id="VWSH01000002">
    <property type="protein sequence ID" value="KAA5535102.1"/>
    <property type="molecule type" value="Genomic_DNA"/>
</dbReference>
<reference evidence="2 3" key="1">
    <citation type="submission" date="2019-09" db="EMBL/GenBank/DDBJ databases">
        <title>Genome sequence and assembly of Taibaiella sp.</title>
        <authorList>
            <person name="Chhetri G."/>
        </authorList>
    </citation>
    <scope>NUCLEOTIDE SEQUENCE [LARGE SCALE GENOMIC DNA]</scope>
    <source>
        <strain evidence="2 3">KVB11</strain>
    </source>
</reference>